<feature type="domain" description="DUF5666" evidence="2">
    <location>
        <begin position="105"/>
        <end position="169"/>
    </location>
</feature>
<accession>A0A7W7SEM4</accession>
<gene>
    <name evidence="3" type="ORF">F4556_003486</name>
</gene>
<sequence length="192" mass="19194">MTTDDPMPQDPLATPPDARDVTAELAAAPRRRLPWPTLVLSGAVLATLAFAGGVQYQKSNGTPDGQQRAARTNQQSTGQNGYPGGGNRRAQNGTGGTGNQPGFTRGTVKAVDGSTVYLTDANGNTVKVTTTDATKVQLAKEGKAADLQPGQTVTVVGTPDASGGYAATQLTEGGALGGFGGARPGAAASPTG</sequence>
<name>A0A7W7SEM4_9ACTN</name>
<organism evidence="3 4">
    <name type="scientific">Kitasatospora gansuensis</name>
    <dbReference type="NCBI Taxonomy" id="258050"/>
    <lineage>
        <taxon>Bacteria</taxon>
        <taxon>Bacillati</taxon>
        <taxon>Actinomycetota</taxon>
        <taxon>Actinomycetes</taxon>
        <taxon>Kitasatosporales</taxon>
        <taxon>Streptomycetaceae</taxon>
        <taxon>Kitasatospora</taxon>
    </lineage>
</organism>
<evidence type="ECO:0000313" key="3">
    <source>
        <dbReference type="EMBL" id="MBB4947951.1"/>
    </source>
</evidence>
<dbReference type="Pfam" id="PF18914">
    <property type="entry name" value="DUF5666"/>
    <property type="match status" value="1"/>
</dbReference>
<protein>
    <recommendedName>
        <fullName evidence="2">DUF5666 domain-containing protein</fullName>
    </recommendedName>
</protein>
<dbReference type="Proteomes" id="UP000573327">
    <property type="component" value="Unassembled WGS sequence"/>
</dbReference>
<dbReference type="AlphaFoldDB" id="A0A7W7SEM4"/>
<keyword evidence="4" id="KW-1185">Reference proteome</keyword>
<evidence type="ECO:0000256" key="1">
    <source>
        <dbReference type="SAM" id="MobiDB-lite"/>
    </source>
</evidence>
<dbReference type="InterPro" id="IPR043724">
    <property type="entry name" value="DUF5666"/>
</dbReference>
<reference evidence="3 4" key="1">
    <citation type="submission" date="2020-08" db="EMBL/GenBank/DDBJ databases">
        <title>Sequencing the genomes of 1000 actinobacteria strains.</title>
        <authorList>
            <person name="Klenk H.-P."/>
        </authorList>
    </citation>
    <scope>NUCLEOTIDE SEQUENCE [LARGE SCALE GENOMIC DNA]</scope>
    <source>
        <strain evidence="3 4">DSM 44786</strain>
    </source>
</reference>
<evidence type="ECO:0000313" key="4">
    <source>
        <dbReference type="Proteomes" id="UP000573327"/>
    </source>
</evidence>
<evidence type="ECO:0000259" key="2">
    <source>
        <dbReference type="Pfam" id="PF18914"/>
    </source>
</evidence>
<feature type="region of interest" description="Disordered" evidence="1">
    <location>
        <begin position="59"/>
        <end position="107"/>
    </location>
</feature>
<dbReference type="RefSeq" id="WP_184916692.1">
    <property type="nucleotide sequence ID" value="NZ_JACHJR010000001.1"/>
</dbReference>
<feature type="region of interest" description="Disordered" evidence="1">
    <location>
        <begin position="1"/>
        <end position="20"/>
    </location>
</feature>
<dbReference type="EMBL" id="JACHJR010000001">
    <property type="protein sequence ID" value="MBB4947951.1"/>
    <property type="molecule type" value="Genomic_DNA"/>
</dbReference>
<feature type="compositionally biased region" description="Gly residues" evidence="1">
    <location>
        <begin position="81"/>
        <end position="99"/>
    </location>
</feature>
<comment type="caution">
    <text evidence="3">The sequence shown here is derived from an EMBL/GenBank/DDBJ whole genome shotgun (WGS) entry which is preliminary data.</text>
</comment>
<proteinExistence type="predicted"/>
<feature type="compositionally biased region" description="Polar residues" evidence="1">
    <location>
        <begin position="59"/>
        <end position="80"/>
    </location>
</feature>